<sequence length="465" mass="50891">MERRIAFLLFFLLFFAPWMAESQEISGPWNGVLDAGASRLHFVFHFERDAEGKPGCTMDIPEQNVKQFPVTVDYCGADSVHLSMPVLGASYAGRLQSVPGGQQIAGQFRQHGYVFVLDLKPGAYLAARPQTPQPPFDYATEEVCFYAPDSARLCGTLTYPVGYSDKKRARLATPVVLLVSGSGQQDRDETLMDHKPFAVIADYLAEHGIASLRYDDRGVGRSEGDPTVTTTYTNMQDALAGIRYLRQSRKFGPVGVLGHSEGGIIAFMLGVEGQADFLVSMAGSAIPGDDILVSQNRLAFELMGQPDSLVDAYCAVLKQVLRCRADGLDFSDPREVVDSLVGVCGADCLPAEARLNLAMVLGRENPWIDFFISYDPAQAISKVSCPVFALNGSLDTQVLPSENLPVIESLLPPRPENRVVEYPGLNHLFQHATTGLSTEYATIEETLSEEVLQDIADWINGLQRK</sequence>
<evidence type="ECO:0000313" key="3">
    <source>
        <dbReference type="Proteomes" id="UP000823612"/>
    </source>
</evidence>
<dbReference type="Pfam" id="PF12146">
    <property type="entry name" value="Hydrolase_4"/>
    <property type="match status" value="1"/>
</dbReference>
<evidence type="ECO:0000313" key="2">
    <source>
        <dbReference type="EMBL" id="MBO8432375.1"/>
    </source>
</evidence>
<dbReference type="Proteomes" id="UP000823612">
    <property type="component" value="Unassembled WGS sequence"/>
</dbReference>
<dbReference type="InterPro" id="IPR022742">
    <property type="entry name" value="Hydrolase_4"/>
</dbReference>
<organism evidence="2 3">
    <name type="scientific">Candidatus Pullibacteroides excrementavium</name>
    <dbReference type="NCBI Taxonomy" id="2840905"/>
    <lineage>
        <taxon>Bacteria</taxon>
        <taxon>Pseudomonadati</taxon>
        <taxon>Bacteroidota</taxon>
        <taxon>Bacteroidia</taxon>
        <taxon>Bacteroidales</taxon>
        <taxon>Candidatus Pullibacteroides</taxon>
    </lineage>
</organism>
<comment type="caution">
    <text evidence="2">The sequence shown here is derived from an EMBL/GenBank/DDBJ whole genome shotgun (WGS) entry which is preliminary data.</text>
</comment>
<keyword evidence="2" id="KW-0378">Hydrolase</keyword>
<dbReference type="PANTHER" id="PTHR43265:SF1">
    <property type="entry name" value="ESTERASE ESTD"/>
    <property type="match status" value="1"/>
</dbReference>
<evidence type="ECO:0000259" key="1">
    <source>
        <dbReference type="Pfam" id="PF12146"/>
    </source>
</evidence>
<dbReference type="InterPro" id="IPR029058">
    <property type="entry name" value="AB_hydrolase_fold"/>
</dbReference>
<protein>
    <submittedName>
        <fullName evidence="2">Alpha/beta hydrolase</fullName>
    </submittedName>
</protein>
<feature type="domain" description="Serine aminopeptidase S33" evidence="1">
    <location>
        <begin position="198"/>
        <end position="276"/>
    </location>
</feature>
<accession>A0A9D9DSZ2</accession>
<dbReference type="AlphaFoldDB" id="A0A9D9DSZ2"/>
<name>A0A9D9DSZ2_9BACT</name>
<dbReference type="GO" id="GO:0052689">
    <property type="term" value="F:carboxylic ester hydrolase activity"/>
    <property type="evidence" value="ECO:0007669"/>
    <property type="project" value="TreeGrafter"/>
</dbReference>
<dbReference type="InterPro" id="IPR053145">
    <property type="entry name" value="AB_hydrolase_Est10"/>
</dbReference>
<reference evidence="2" key="1">
    <citation type="submission" date="2020-10" db="EMBL/GenBank/DDBJ databases">
        <authorList>
            <person name="Gilroy R."/>
        </authorList>
    </citation>
    <scope>NUCLEOTIDE SEQUENCE</scope>
    <source>
        <strain evidence="2">2889</strain>
    </source>
</reference>
<dbReference type="EMBL" id="JADIMZ010000052">
    <property type="protein sequence ID" value="MBO8432375.1"/>
    <property type="molecule type" value="Genomic_DNA"/>
</dbReference>
<proteinExistence type="predicted"/>
<reference evidence="2" key="2">
    <citation type="journal article" date="2021" name="PeerJ">
        <title>Extensive microbial diversity within the chicken gut microbiome revealed by metagenomics and culture.</title>
        <authorList>
            <person name="Gilroy R."/>
            <person name="Ravi A."/>
            <person name="Getino M."/>
            <person name="Pursley I."/>
            <person name="Horton D.L."/>
            <person name="Alikhan N.F."/>
            <person name="Baker D."/>
            <person name="Gharbi K."/>
            <person name="Hall N."/>
            <person name="Watson M."/>
            <person name="Adriaenssens E.M."/>
            <person name="Foster-Nyarko E."/>
            <person name="Jarju S."/>
            <person name="Secka A."/>
            <person name="Antonio M."/>
            <person name="Oren A."/>
            <person name="Chaudhuri R.R."/>
            <person name="La Ragione R."/>
            <person name="Hildebrand F."/>
            <person name="Pallen M.J."/>
        </authorList>
    </citation>
    <scope>NUCLEOTIDE SEQUENCE</scope>
    <source>
        <strain evidence="2">2889</strain>
    </source>
</reference>
<dbReference type="SUPFAM" id="SSF53474">
    <property type="entry name" value="alpha/beta-Hydrolases"/>
    <property type="match status" value="1"/>
</dbReference>
<dbReference type="Gene3D" id="3.40.50.1820">
    <property type="entry name" value="alpha/beta hydrolase"/>
    <property type="match status" value="1"/>
</dbReference>
<dbReference type="PANTHER" id="PTHR43265">
    <property type="entry name" value="ESTERASE ESTD"/>
    <property type="match status" value="1"/>
</dbReference>
<gene>
    <name evidence="2" type="ORF">IAB08_03660</name>
</gene>